<evidence type="ECO:0000256" key="4">
    <source>
        <dbReference type="SAM" id="MobiDB-lite"/>
    </source>
</evidence>
<feature type="region of interest" description="Disordered" evidence="4">
    <location>
        <begin position="264"/>
        <end position="304"/>
    </location>
</feature>
<dbReference type="InterPro" id="IPR039647">
    <property type="entry name" value="EF_hand_pair_protein_CML-like"/>
</dbReference>
<evidence type="ECO:0000259" key="5">
    <source>
        <dbReference type="PROSITE" id="PS50222"/>
    </source>
</evidence>
<name>A0A812I9U0_9DINO</name>
<dbReference type="PROSITE" id="PS00018">
    <property type="entry name" value="EF_HAND_1"/>
    <property type="match status" value="3"/>
</dbReference>
<feature type="region of interest" description="Disordered" evidence="4">
    <location>
        <begin position="22"/>
        <end position="67"/>
    </location>
</feature>
<evidence type="ECO:0000313" key="6">
    <source>
        <dbReference type="EMBL" id="CAE7023279.1"/>
    </source>
</evidence>
<dbReference type="CDD" id="cd00051">
    <property type="entry name" value="EFh"/>
    <property type="match status" value="2"/>
</dbReference>
<evidence type="ECO:0000313" key="7">
    <source>
        <dbReference type="Proteomes" id="UP000604046"/>
    </source>
</evidence>
<feature type="domain" description="EF-hand" evidence="5">
    <location>
        <begin position="660"/>
        <end position="695"/>
    </location>
</feature>
<dbReference type="OrthoDB" id="26525at2759"/>
<feature type="compositionally biased region" description="Basic and acidic residues" evidence="4">
    <location>
        <begin position="44"/>
        <end position="67"/>
    </location>
</feature>
<feature type="compositionally biased region" description="Low complexity" evidence="4">
    <location>
        <begin position="289"/>
        <end position="300"/>
    </location>
</feature>
<dbReference type="InterPro" id="IPR002048">
    <property type="entry name" value="EF_hand_dom"/>
</dbReference>
<dbReference type="PROSITE" id="PS50222">
    <property type="entry name" value="EF_HAND_2"/>
    <property type="match status" value="4"/>
</dbReference>
<feature type="domain" description="EF-hand" evidence="5">
    <location>
        <begin position="697"/>
        <end position="732"/>
    </location>
</feature>
<evidence type="ECO:0000256" key="2">
    <source>
        <dbReference type="ARBA" id="ARBA00022737"/>
    </source>
</evidence>
<feature type="compositionally biased region" description="Basic and acidic residues" evidence="4">
    <location>
        <begin position="22"/>
        <end position="34"/>
    </location>
</feature>
<dbReference type="SUPFAM" id="SSF47473">
    <property type="entry name" value="EF-hand"/>
    <property type="match status" value="1"/>
</dbReference>
<sequence>MAQIQVPVVQRGLERQNLERAQRRRRVIEEEGQKARRSAVAFRQRRETVESPDDKEAAQPADAREADRNQRLQQVLGKLSASIQLPTVEADTKDKEGSEYGGLMSSDSEEADPVELEQRKLSERSKQIRKRVKEAAINGIREKKKFVDRMNRKRRYREALWKALPQAERVATESAFKLHCNQYQMLTAEAALDALRDMGLRGRTMVERSVVERAVGSLVKELICVEEQGIQGAWGSAPKGSPQVWWRTPRELSALPMARMAQAKTKTVQPTPPVRARQHNRRASATGIRQSSVSAAQRSSTLKDEQAAKELVAAMEQKTPRPTGIPVEAFGAEVVPVARWELFEQRTEPHFRLFVKEIEASPNPSGINYDQFQKLVASLELDKAKGPLPPAIKREKQKVGPETILDLEMVHIRLLQLEERAARAASAREWAVARQAKVIDSRFKKHRPELLWMWEMFSAHDDDHSGFLGQYEIRRLLKYMGLEPYKRSVAHMVDHIISQVDENHDDEIDFNEFLLLVDQLRSFMMKRRRLHLQRFYLGLELDQSGCLDFDQIVAALAQEGLLRSRNEYALAQELLDEEFDLRAVLQPSSEADSPLSLSSPRSSSLSPRKMRQRQALMAEDAGMVDFYGFCLIYELVWERLSQLQGERICQAAKALNFTMTELSDIQAAFDMADGNGDNKLTRGELREVLIPLIARMPDEQQLKHVLASIDTERTDGIDILEFLKILRSLVTGPNGMVHMYKPFSLIENVTYEKQQELLGVWPISDSYIKNLDANELMEMLSNFLGVRPEQNLRELPYPISSYRKLKEFALRQAEKATQRHRF</sequence>
<keyword evidence="2" id="KW-0677">Repeat</keyword>
<feature type="compositionally biased region" description="Low complexity" evidence="4">
    <location>
        <begin position="590"/>
        <end position="607"/>
    </location>
</feature>
<dbReference type="Gene3D" id="1.10.238.10">
    <property type="entry name" value="EF-hand"/>
    <property type="match status" value="2"/>
</dbReference>
<keyword evidence="1" id="KW-0479">Metal-binding</keyword>
<feature type="domain" description="EF-hand" evidence="5">
    <location>
        <begin position="448"/>
        <end position="483"/>
    </location>
</feature>
<feature type="region of interest" description="Disordered" evidence="4">
    <location>
        <begin position="590"/>
        <end position="610"/>
    </location>
</feature>
<reference evidence="6" key="1">
    <citation type="submission" date="2021-02" db="EMBL/GenBank/DDBJ databases">
        <authorList>
            <person name="Dougan E. K."/>
            <person name="Rhodes N."/>
            <person name="Thang M."/>
            <person name="Chan C."/>
        </authorList>
    </citation>
    <scope>NUCLEOTIDE SEQUENCE</scope>
</reference>
<dbReference type="EMBL" id="CAJNDS010000180">
    <property type="protein sequence ID" value="CAE7023279.1"/>
    <property type="molecule type" value="Genomic_DNA"/>
</dbReference>
<organism evidence="6 7">
    <name type="scientific">Symbiodinium natans</name>
    <dbReference type="NCBI Taxonomy" id="878477"/>
    <lineage>
        <taxon>Eukaryota</taxon>
        <taxon>Sar</taxon>
        <taxon>Alveolata</taxon>
        <taxon>Dinophyceae</taxon>
        <taxon>Suessiales</taxon>
        <taxon>Symbiodiniaceae</taxon>
        <taxon>Symbiodinium</taxon>
    </lineage>
</organism>
<comment type="caution">
    <text evidence="6">The sequence shown here is derived from an EMBL/GenBank/DDBJ whole genome shotgun (WGS) entry which is preliminary data.</text>
</comment>
<keyword evidence="7" id="KW-1185">Reference proteome</keyword>
<evidence type="ECO:0000256" key="1">
    <source>
        <dbReference type="ARBA" id="ARBA00022723"/>
    </source>
</evidence>
<accession>A0A812I9U0</accession>
<dbReference type="PANTHER" id="PTHR10891">
    <property type="entry name" value="EF-HAND CALCIUM-BINDING DOMAIN CONTAINING PROTEIN"/>
    <property type="match status" value="1"/>
</dbReference>
<dbReference type="InterPro" id="IPR018247">
    <property type="entry name" value="EF_Hand_1_Ca_BS"/>
</dbReference>
<feature type="region of interest" description="Disordered" evidence="4">
    <location>
        <begin position="86"/>
        <end position="123"/>
    </location>
</feature>
<evidence type="ECO:0000256" key="3">
    <source>
        <dbReference type="ARBA" id="ARBA00022837"/>
    </source>
</evidence>
<feature type="domain" description="EF-hand" evidence="5">
    <location>
        <begin position="488"/>
        <end position="523"/>
    </location>
</feature>
<dbReference type="AlphaFoldDB" id="A0A812I9U0"/>
<dbReference type="InterPro" id="IPR011992">
    <property type="entry name" value="EF-hand-dom_pair"/>
</dbReference>
<protein>
    <submittedName>
        <fullName evidence="6">RH35 protein</fullName>
    </submittedName>
</protein>
<keyword evidence="3" id="KW-0106">Calcium</keyword>
<dbReference type="GO" id="GO:0005509">
    <property type="term" value="F:calcium ion binding"/>
    <property type="evidence" value="ECO:0007669"/>
    <property type="project" value="InterPro"/>
</dbReference>
<proteinExistence type="predicted"/>
<dbReference type="SMART" id="SM00054">
    <property type="entry name" value="EFh"/>
    <property type="match status" value="4"/>
</dbReference>
<dbReference type="Proteomes" id="UP000604046">
    <property type="component" value="Unassembled WGS sequence"/>
</dbReference>
<gene>
    <name evidence="6" type="primary">RH35</name>
    <name evidence="6" type="ORF">SNAT2548_LOCUS3017</name>
</gene>
<dbReference type="Pfam" id="PF13499">
    <property type="entry name" value="EF-hand_7"/>
    <property type="match status" value="2"/>
</dbReference>